<feature type="transmembrane region" description="Helical" evidence="6">
    <location>
        <begin position="74"/>
        <end position="95"/>
    </location>
</feature>
<dbReference type="AlphaFoldDB" id="A0A679HEC6"/>
<dbReference type="GO" id="GO:0000271">
    <property type="term" value="P:polysaccharide biosynthetic process"/>
    <property type="evidence" value="ECO:0007669"/>
    <property type="project" value="InterPro"/>
</dbReference>
<keyword evidence="5 6" id="KW-0472">Membrane</keyword>
<accession>A0A679HEC6</accession>
<dbReference type="Pfam" id="PF04138">
    <property type="entry name" value="GtrA_DPMS_TM"/>
    <property type="match status" value="1"/>
</dbReference>
<reference evidence="8 9" key="1">
    <citation type="submission" date="2020-02" db="EMBL/GenBank/DDBJ databases">
        <title>Whole-genome sequencing and comparative analysis of the genomes of Bacteroides thetaiotaomicron and Escherichia coli isolated from a healthy resident in Vietnam.</title>
        <authorList>
            <person name="Mohsin M."/>
            <person name="Tanaka K."/>
            <person name="Kawahara R."/>
            <person name="Kondo S."/>
            <person name="Noguchi H."/>
            <person name="Motooka D."/>
            <person name="Nakamura S."/>
            <person name="Khong D.T."/>
            <person name="Nguyen T.N."/>
            <person name="Tran H.T."/>
            <person name="Yamamoto Y."/>
        </authorList>
    </citation>
    <scope>NUCLEOTIDE SEQUENCE [LARGE SCALE GENOMIC DNA]</scope>
    <source>
        <strain evidence="8 9">F9-2</strain>
    </source>
</reference>
<dbReference type="EMBL" id="AP022660">
    <property type="protein sequence ID" value="BCA52691.1"/>
    <property type="molecule type" value="Genomic_DNA"/>
</dbReference>
<feature type="transmembrane region" description="Helical" evidence="6">
    <location>
        <begin position="43"/>
        <end position="62"/>
    </location>
</feature>
<feature type="transmembrane region" description="Helical" evidence="6">
    <location>
        <begin position="12"/>
        <end position="37"/>
    </location>
</feature>
<organism evidence="8 9">
    <name type="scientific">Bacteroides thetaiotaomicron</name>
    <dbReference type="NCBI Taxonomy" id="818"/>
    <lineage>
        <taxon>Bacteria</taxon>
        <taxon>Pseudomonadati</taxon>
        <taxon>Bacteroidota</taxon>
        <taxon>Bacteroidia</taxon>
        <taxon>Bacteroidales</taxon>
        <taxon>Bacteroidaceae</taxon>
        <taxon>Bacteroides</taxon>
    </lineage>
</organism>
<gene>
    <name evidence="8" type="ORF">BatF92_46330</name>
</gene>
<evidence type="ECO:0000259" key="7">
    <source>
        <dbReference type="Pfam" id="PF04138"/>
    </source>
</evidence>
<dbReference type="PANTHER" id="PTHR38459:SF1">
    <property type="entry name" value="PROPHAGE BACTOPRENOL-LINKED GLUCOSE TRANSLOCASE HOMOLOG"/>
    <property type="match status" value="1"/>
</dbReference>
<evidence type="ECO:0000313" key="8">
    <source>
        <dbReference type="EMBL" id="BCA52691.1"/>
    </source>
</evidence>
<name>A0A679HEC6_BACT4</name>
<evidence type="ECO:0000256" key="3">
    <source>
        <dbReference type="ARBA" id="ARBA00022692"/>
    </source>
</evidence>
<dbReference type="GO" id="GO:0005886">
    <property type="term" value="C:plasma membrane"/>
    <property type="evidence" value="ECO:0007669"/>
    <property type="project" value="TreeGrafter"/>
</dbReference>
<evidence type="ECO:0000256" key="2">
    <source>
        <dbReference type="ARBA" id="ARBA00009399"/>
    </source>
</evidence>
<feature type="domain" description="GtrA/DPMS transmembrane" evidence="7">
    <location>
        <begin position="13"/>
        <end position="121"/>
    </location>
</feature>
<dbReference type="InterPro" id="IPR007267">
    <property type="entry name" value="GtrA_DPMS_TM"/>
</dbReference>
<feature type="transmembrane region" description="Helical" evidence="6">
    <location>
        <begin position="101"/>
        <end position="122"/>
    </location>
</feature>
<evidence type="ECO:0000256" key="5">
    <source>
        <dbReference type="ARBA" id="ARBA00023136"/>
    </source>
</evidence>
<evidence type="ECO:0000256" key="1">
    <source>
        <dbReference type="ARBA" id="ARBA00004141"/>
    </source>
</evidence>
<dbReference type="Proteomes" id="UP000500882">
    <property type="component" value="Chromosome"/>
</dbReference>
<sequence length="127" mass="14625">MMSVFNKRREFVRFILVGILATATHYGIYFFLCVLMLPAIAYTIGYVISFILNFYLSNIFTFNTKPTVRKGIGFGISHFVNYLLHIGLLSLFIWIGVPERWAPLPVFALVVPVNFLLVRFVLKSKKI</sequence>
<dbReference type="InterPro" id="IPR051401">
    <property type="entry name" value="GtrA_CellWall_Glycosyl"/>
</dbReference>
<dbReference type="PANTHER" id="PTHR38459">
    <property type="entry name" value="PROPHAGE BACTOPRENOL-LINKED GLUCOSE TRANSLOCASE HOMOLOG"/>
    <property type="match status" value="1"/>
</dbReference>
<proteinExistence type="inferred from homology"/>
<comment type="similarity">
    <text evidence="2">Belongs to the GtrA family.</text>
</comment>
<keyword evidence="3 6" id="KW-0812">Transmembrane</keyword>
<evidence type="ECO:0000256" key="6">
    <source>
        <dbReference type="SAM" id="Phobius"/>
    </source>
</evidence>
<evidence type="ECO:0000256" key="4">
    <source>
        <dbReference type="ARBA" id="ARBA00022989"/>
    </source>
</evidence>
<comment type="subcellular location">
    <subcellularLocation>
        <location evidence="1">Membrane</location>
        <topology evidence="1">Multi-pass membrane protein</topology>
    </subcellularLocation>
</comment>
<keyword evidence="4 6" id="KW-1133">Transmembrane helix</keyword>
<evidence type="ECO:0000313" key="9">
    <source>
        <dbReference type="Proteomes" id="UP000500882"/>
    </source>
</evidence>
<protein>
    <submittedName>
        <fullName evidence="8">Polysaccharide biosynthesis protein GtrA</fullName>
    </submittedName>
</protein>